<dbReference type="InterPro" id="IPR002107">
    <property type="entry name" value="Rotavirus_NSP4"/>
</dbReference>
<keyword evidence="10 18" id="KW-0843">Virulence</keyword>
<evidence type="ECO:0000256" key="8">
    <source>
        <dbReference type="ARBA" id="ARBA00022968"/>
    </source>
</evidence>
<comment type="PTM">
    <text evidence="18">The N-glycosyl content is primarily Man(9)GlcNAc, with a small amount of Man(8)GlcNAc.</text>
</comment>
<evidence type="ECO:0000256" key="10">
    <source>
        <dbReference type="ARBA" id="ARBA00023026"/>
    </source>
</evidence>
<evidence type="ECO:0000256" key="14">
    <source>
        <dbReference type="ARBA" id="ARBA00023136"/>
    </source>
</evidence>
<dbReference type="GO" id="GO:0044169">
    <property type="term" value="C:host cell rough endoplasmic reticulum membrane"/>
    <property type="evidence" value="ECO:0007669"/>
    <property type="project" value="UniProtKB-SubCell"/>
</dbReference>
<feature type="binding site" evidence="18">
    <location>
        <position position="123"/>
    </location>
    <ligand>
        <name>Ca(2+)</name>
        <dbReference type="ChEBI" id="CHEBI:29108"/>
    </ligand>
</feature>
<dbReference type="GO" id="GO:0090729">
    <property type="term" value="F:toxin activity"/>
    <property type="evidence" value="ECO:0007669"/>
    <property type="project" value="UniProtKB-UniRule"/>
</dbReference>
<dbReference type="HAMAP" id="MF_04091">
    <property type="entry name" value="ROTA_NSP4"/>
    <property type="match status" value="1"/>
</dbReference>
<keyword evidence="6 18" id="KW-0260">Enterotoxin</keyword>
<dbReference type="GO" id="GO:0034220">
    <property type="term" value="P:monoatomic ion transmembrane transport"/>
    <property type="evidence" value="ECO:0007669"/>
    <property type="project" value="UniProtKB-KW"/>
</dbReference>
<comment type="subunit">
    <text evidence="18">Homotetramer. Interacts with the immature particle in the viroplasm. Interacts with host CAV1, early and late in infection. Interacts with host integrin ITGA1/ITGB1 heterodimer. Interacts with host integrin ITGA2/ITGB1 heterodimer. Interaction with microtubules blocks trafficking to the Golgi apparatus.</text>
</comment>
<keyword evidence="4 18" id="KW-0800">Toxin</keyword>
<evidence type="ECO:0000256" key="2">
    <source>
        <dbReference type="ARBA" id="ARBA00022525"/>
    </source>
</evidence>
<comment type="function">
    <text evidence="18">The secreted form acts as an enterotoxin that causes phospholipase C-dependent elevation of the intracellular calcium concentration in host intestinal mucosa cells. Increased concentration of intracellular calcium disrupts the cytoskeleton and the tight junctions, raising the paracellular permeability. Potentiates chloride ion secretion through a calcium ion-dependent signaling pathway, inducing age-dependent diarrhea. To perform this enterotoxigenic role in vivo, NSP4 is released from infected enterocytes in a soluble form capable of diffusing within the intestinal lumen and interacting with host plasma membrane receptors on neighboring epithelial cells such as integrins ITGA1/ITGB1 and ITGA2/ITGB1.</text>
</comment>
<reference evidence="21" key="1">
    <citation type="submission" date="2016-05" db="EMBL/GenBank/DDBJ databases">
        <title>Complete genome sequence of a rare G20P[28] RVA with novel gene segments detected in a child from Suriname.</title>
        <authorList>
            <person name="Esona M.D."/>
            <person name="Roy S."/>
            <person name="Rungsrisuriyachai K."/>
            <person name="Hermelijn S."/>
            <person name="Rey-Benito G."/>
            <person name="Bowen M.D."/>
        </authorList>
    </citation>
    <scope>NUCLEOTIDE SEQUENCE [LARGE SCALE GENOMIC DNA]</scope>
    <source>
        <strain evidence="21">RVA/Human-wt/SUR/2014735512/2013/G20P[28]</strain>
    </source>
</reference>
<evidence type="ECO:0000313" key="21">
    <source>
        <dbReference type="EMBL" id="APA28770.1"/>
    </source>
</evidence>
<keyword evidence="12 18" id="KW-1072">Activation of host autophagy by virus</keyword>
<dbReference type="EMBL" id="KX257412">
    <property type="protein sequence ID" value="APA28770.1"/>
    <property type="molecule type" value="Genomic_RNA"/>
</dbReference>
<evidence type="ECO:0000256" key="5">
    <source>
        <dbReference type="ARBA" id="ARBA00022692"/>
    </source>
</evidence>
<evidence type="ECO:0000256" key="16">
    <source>
        <dbReference type="ARBA" id="ARBA00023184"/>
    </source>
</evidence>
<keyword evidence="3 18" id="KW-0945">Host-virus interaction</keyword>
<keyword evidence="15 18" id="KW-0325">Glycoprotein</keyword>
<evidence type="ECO:0000256" key="9">
    <source>
        <dbReference type="ARBA" id="ARBA00022989"/>
    </source>
</evidence>
<evidence type="ECO:0000256" key="20">
    <source>
        <dbReference type="SAM" id="Phobius"/>
    </source>
</evidence>
<evidence type="ECO:0000256" key="7">
    <source>
        <dbReference type="ARBA" id="ARBA00022870"/>
    </source>
</evidence>
<keyword evidence="5 18" id="KW-0812">Transmembrane</keyword>
<name>A0A2D0W103_9REOV</name>
<dbReference type="GO" id="GO:0044155">
    <property type="term" value="C:host caveola"/>
    <property type="evidence" value="ECO:0007669"/>
    <property type="project" value="UniProtKB-SubCell"/>
</dbReference>
<dbReference type="Gene3D" id="1.20.5.430">
    <property type="match status" value="1"/>
</dbReference>
<dbReference type="GO" id="GO:0046872">
    <property type="term" value="F:metal ion binding"/>
    <property type="evidence" value="ECO:0007669"/>
    <property type="project" value="UniProtKB-UniRule"/>
</dbReference>
<dbReference type="Pfam" id="PF01452">
    <property type="entry name" value="Rota_NSP4"/>
    <property type="match status" value="1"/>
</dbReference>
<feature type="region of interest" description="Disordered" evidence="19">
    <location>
        <begin position="145"/>
        <end position="179"/>
    </location>
</feature>
<keyword evidence="14 18" id="KW-0472">Membrane</keyword>
<evidence type="ECO:0000256" key="6">
    <source>
        <dbReference type="ARBA" id="ARBA00022861"/>
    </source>
</evidence>
<keyword evidence="13 18" id="KW-0406">Ion transport</keyword>
<keyword evidence="17 18" id="KW-0407">Ion channel</keyword>
<dbReference type="SUPFAM" id="SSF58030">
    <property type="entry name" value="Rotavirus nonstructural proteins"/>
    <property type="match status" value="1"/>
</dbReference>
<dbReference type="GO" id="GO:0005576">
    <property type="term" value="C:extracellular region"/>
    <property type="evidence" value="ECO:0007669"/>
    <property type="project" value="UniProtKB-SubCell"/>
</dbReference>
<dbReference type="Proteomes" id="UP000241235">
    <property type="component" value="Genome"/>
</dbReference>
<dbReference type="GO" id="GO:0015267">
    <property type="term" value="F:channel activity"/>
    <property type="evidence" value="ECO:0007669"/>
    <property type="project" value="UniProtKB-KW"/>
</dbReference>
<keyword evidence="9 18" id="KW-1133">Transmembrane helix</keyword>
<evidence type="ECO:0000256" key="12">
    <source>
        <dbReference type="ARBA" id="ARBA00023050"/>
    </source>
</evidence>
<organism evidence="21">
    <name type="scientific">Rotavirus A</name>
    <dbReference type="NCBI Taxonomy" id="28875"/>
    <lineage>
        <taxon>Viruses</taxon>
        <taxon>Riboviria</taxon>
        <taxon>Orthornavirae</taxon>
        <taxon>Duplornaviricota</taxon>
        <taxon>Resentoviricetes</taxon>
        <taxon>Reovirales</taxon>
        <taxon>Sedoreoviridae</taxon>
        <taxon>Rotavirus</taxon>
        <taxon>Rotavirus alphagastroenteritidis</taxon>
    </lineage>
</organism>
<evidence type="ECO:0000256" key="4">
    <source>
        <dbReference type="ARBA" id="ARBA00022656"/>
    </source>
</evidence>
<evidence type="ECO:0000256" key="1">
    <source>
        <dbReference type="ARBA" id="ARBA00022448"/>
    </source>
</evidence>
<feature type="topological domain" description="Lumenal" evidence="18">
    <location>
        <begin position="1"/>
        <end position="28"/>
    </location>
</feature>
<keyword evidence="1 18" id="KW-0813">Transport</keyword>
<comment type="similarity">
    <text evidence="18">Belongs to the rotavirus NSP4 family.</text>
</comment>
<dbReference type="GO" id="GO:0016020">
    <property type="term" value="C:membrane"/>
    <property type="evidence" value="ECO:0007669"/>
    <property type="project" value="UniProtKB-UniRule"/>
</dbReference>
<accession>A0A2D0W103</accession>
<feature type="glycosylation site" description="N-linked (GlcNAc...) asparagine; by host" evidence="18">
    <location>
        <position position="8"/>
    </location>
</feature>
<comment type="function">
    <text evidence="18">Plays an essential role in the virus replication cycle by acting as a viroporin. Creates a pore in the host endoplasmic reticulum and as a consequence releases Ca(2+) in the cytoplasm of infected cell. In turn, high levels of cytoplasmic calcium trigger membrane trafficking and transport of viral ER-associated proteins to viroplasms, sites of viral genome replication and immature particle assembly.</text>
</comment>
<keyword evidence="16 18" id="KW-1038">Host endoplasmic reticulum</keyword>
<evidence type="ECO:0000256" key="17">
    <source>
        <dbReference type="ARBA" id="ARBA00023303"/>
    </source>
</evidence>
<keyword evidence="18" id="KW-0479">Metal-binding</keyword>
<proteinExistence type="inferred from homology"/>
<dbReference type="GO" id="GO:0039520">
    <property type="term" value="P:symbiont-mediated activation of host autophagy"/>
    <property type="evidence" value="ECO:0007669"/>
    <property type="project" value="UniProtKB-KW"/>
</dbReference>
<evidence type="ECO:0000256" key="18">
    <source>
        <dbReference type="HAMAP-Rule" id="MF_04091"/>
    </source>
</evidence>
<dbReference type="GO" id="GO:0016032">
    <property type="term" value="P:viral process"/>
    <property type="evidence" value="ECO:0007669"/>
    <property type="project" value="UniProtKB-UniRule"/>
</dbReference>
<comment type="subcellular location">
    <subcellularLocation>
        <location evidence="18">Host rough endoplasmic reticulum membrane</location>
        <topology evidence="18">Single-pass type III membrane protein</topology>
    </subcellularLocation>
    <subcellularLocation>
        <location evidence="18">Host membrane</location>
        <location evidence="18">Host caveola</location>
        <topology evidence="18">Single-pass type III membrane protein</topology>
    </subcellularLocation>
    <subcellularLocation>
        <location evidence="18">Secreted</location>
    </subcellularLocation>
    <text evidence="18">NSP4 localizes also in vesicular structures which contain autophagosomal markers and associate with viroplasms in virus-infected cells. Additionally, a soluble form of glycosylated NSP4 is secreted despite retention of its transmembrane domain.</text>
</comment>
<evidence type="ECO:0000256" key="11">
    <source>
        <dbReference type="ARBA" id="ARBA00023039"/>
    </source>
</evidence>
<feature type="glycosylation site" description="N-linked (GlcNAc...) asparagine; by host" evidence="18">
    <location>
        <position position="18"/>
    </location>
</feature>
<keyword evidence="7 18" id="KW-1043">Host membrane</keyword>
<comment type="domain">
    <text evidence="18">Binds 1 calcium ion per tetramer.</text>
</comment>
<keyword evidence="8 18" id="KW-0735">Signal-anchor</keyword>
<evidence type="ECO:0000256" key="13">
    <source>
        <dbReference type="ARBA" id="ARBA00023065"/>
    </source>
</evidence>
<sequence length="179" mass="20879">MENLADLNYTLGVITMMNSTLHSIMEDSSIAYFPYIASFLTIAFTLHKATMPSLKLMLRMSKCSYKTIKFIMVTTINALLRLSGSKDQITTKEELEKETDRIVKEMRQMMETMNVLTKRELEQVELLKRLNDKIGIIGKEEEKEEIDMSYETNQKESKTMDDWKHGENPYEPREVMGQM</sequence>
<feature type="topological domain" description="Cytoplasmic" evidence="18">
    <location>
        <begin position="52"/>
        <end position="179"/>
    </location>
</feature>
<keyword evidence="2 18" id="KW-0964">Secreted</keyword>
<feature type="compositionally biased region" description="Basic and acidic residues" evidence="19">
    <location>
        <begin position="153"/>
        <end position="179"/>
    </location>
</feature>
<feature type="binding site" evidence="18">
    <location>
        <position position="120"/>
    </location>
    <ligand>
        <name>Ca(2+)</name>
        <dbReference type="ChEBI" id="CHEBI:29108"/>
    </ligand>
</feature>
<evidence type="ECO:0000256" key="19">
    <source>
        <dbReference type="SAM" id="MobiDB-lite"/>
    </source>
</evidence>
<evidence type="ECO:0000256" key="3">
    <source>
        <dbReference type="ARBA" id="ARBA00022581"/>
    </source>
</evidence>
<keyword evidence="11 18" id="KW-1182">Viral ion channel</keyword>
<keyword evidence="18" id="KW-0106">Calcium</keyword>
<protein>
    <recommendedName>
        <fullName evidence="18">Non-structural glycoprotein 4</fullName>
        <shortName evidence="18">NSP4</shortName>
    </recommendedName>
    <alternativeName>
        <fullName evidence="18">NCVP5</fullName>
    </alternativeName>
    <alternativeName>
        <fullName evidence="18">NS28</fullName>
    </alternativeName>
</protein>
<evidence type="ECO:0000256" key="15">
    <source>
        <dbReference type="ARBA" id="ARBA00023180"/>
    </source>
</evidence>
<feature type="transmembrane region" description="Helical" evidence="20">
    <location>
        <begin position="29"/>
        <end position="46"/>
    </location>
</feature>